<keyword evidence="2" id="KW-1185">Reference proteome</keyword>
<dbReference type="Gene3D" id="1.20.120.330">
    <property type="entry name" value="Nucleotidyltransferases domain 2"/>
    <property type="match status" value="1"/>
</dbReference>
<dbReference type="SUPFAM" id="SSF81593">
    <property type="entry name" value="Nucleotidyltransferase substrate binding subunit/domain"/>
    <property type="match status" value="1"/>
</dbReference>
<evidence type="ECO:0000313" key="2">
    <source>
        <dbReference type="Proteomes" id="UP000516370"/>
    </source>
</evidence>
<dbReference type="KEGG" id="mard:IBG28_19275"/>
<dbReference type="GO" id="GO:0016740">
    <property type="term" value="F:transferase activity"/>
    <property type="evidence" value="ECO:0007669"/>
    <property type="project" value="UniProtKB-KW"/>
</dbReference>
<proteinExistence type="predicted"/>
<organism evidence="1 2">
    <name type="scientific">Marinomonas arctica</name>
    <dbReference type="NCBI Taxonomy" id="383750"/>
    <lineage>
        <taxon>Bacteria</taxon>
        <taxon>Pseudomonadati</taxon>
        <taxon>Pseudomonadota</taxon>
        <taxon>Gammaproteobacteria</taxon>
        <taxon>Oceanospirillales</taxon>
        <taxon>Oceanospirillaceae</taxon>
        <taxon>Marinomonas</taxon>
    </lineage>
</organism>
<sequence length="135" mass="15914">MESDIRWVQRLQNWNRALAQLTKFMQRDALNELEEQGLIQSFEYNHELAWKTQKDYLEDQGYEELIGSKNVARKAFEVGLVKDGSVWLEMIKSRNLSSHTYNEEVTKKIVTAITDDYFQAMCDVNVTLNRFAEQE</sequence>
<dbReference type="Proteomes" id="UP000516370">
    <property type="component" value="Chromosome"/>
</dbReference>
<gene>
    <name evidence="1" type="ORF">IBG28_19275</name>
</gene>
<dbReference type="AlphaFoldDB" id="A0A7H1JCI7"/>
<dbReference type="Pfam" id="PF08780">
    <property type="entry name" value="NTase_sub_bind"/>
    <property type="match status" value="1"/>
</dbReference>
<accession>A0A7H1JCI7</accession>
<name>A0A7H1JCI7_9GAMM</name>
<keyword evidence="1" id="KW-0808">Transferase</keyword>
<dbReference type="InterPro" id="IPR010235">
    <property type="entry name" value="HepT"/>
</dbReference>
<reference evidence="1 2" key="1">
    <citation type="submission" date="2020-09" db="EMBL/GenBank/DDBJ databases">
        <title>Complete genome sequence of an Arctic sea ice bacterium Marinomonas arctica BSI20414.</title>
        <authorList>
            <person name="Liao L."/>
            <person name="Chen B."/>
        </authorList>
    </citation>
    <scope>NUCLEOTIDE SEQUENCE [LARGE SCALE GENOMIC DNA]</scope>
    <source>
        <strain evidence="1 2">BSI20414</strain>
    </source>
</reference>
<protein>
    <submittedName>
        <fullName evidence="1">Nucleotidyltransferase substrate binding protein</fullName>
    </submittedName>
</protein>
<dbReference type="EMBL" id="CP061081">
    <property type="protein sequence ID" value="QNT08203.1"/>
    <property type="molecule type" value="Genomic_DNA"/>
</dbReference>
<dbReference type="OrthoDB" id="9810452at2"/>
<evidence type="ECO:0000313" key="1">
    <source>
        <dbReference type="EMBL" id="QNT08203.1"/>
    </source>
</evidence>
<dbReference type="NCBIfam" id="TIGR01987">
    <property type="entry name" value="HI0074"/>
    <property type="match status" value="1"/>
</dbReference>